<evidence type="ECO:0000313" key="1">
    <source>
        <dbReference type="EMBL" id="MBB6674978.1"/>
    </source>
</evidence>
<dbReference type="Pfam" id="PF13171">
    <property type="entry name" value="DUF4004"/>
    <property type="match status" value="1"/>
</dbReference>
<proteinExistence type="predicted"/>
<protein>
    <submittedName>
        <fullName evidence="1">YhbD family protein</fullName>
    </submittedName>
</protein>
<dbReference type="RefSeq" id="WP_185672839.1">
    <property type="nucleotide sequence ID" value="NZ_JACJVP010000059.1"/>
</dbReference>
<dbReference type="EMBL" id="JACJVP010000059">
    <property type="protein sequence ID" value="MBB6674978.1"/>
    <property type="molecule type" value="Genomic_DNA"/>
</dbReference>
<gene>
    <name evidence="1" type="ORF">H7C19_30295</name>
</gene>
<organism evidence="1 2">
    <name type="scientific">Cohnella nanjingensis</name>
    <dbReference type="NCBI Taxonomy" id="1387779"/>
    <lineage>
        <taxon>Bacteria</taxon>
        <taxon>Bacillati</taxon>
        <taxon>Bacillota</taxon>
        <taxon>Bacilli</taxon>
        <taxon>Bacillales</taxon>
        <taxon>Paenibacillaceae</taxon>
        <taxon>Cohnella</taxon>
    </lineage>
</organism>
<reference evidence="1 2" key="1">
    <citation type="submission" date="2020-08" db="EMBL/GenBank/DDBJ databases">
        <title>Cohnella phylogeny.</title>
        <authorList>
            <person name="Dunlap C."/>
        </authorList>
    </citation>
    <scope>NUCLEOTIDE SEQUENCE [LARGE SCALE GENOMIC DNA]</scope>
    <source>
        <strain evidence="1 2">DSM 28246</strain>
    </source>
</reference>
<dbReference type="Proteomes" id="UP000547209">
    <property type="component" value="Unassembled WGS sequence"/>
</dbReference>
<sequence length="209" mass="23697">MDRELISKKDLLELTGISYGQLYRWKRKQLIPEEWFVRKSTFTGQETFFPKDLILARIDKILNMKDDLSLDELAGKFSPLHFEAAVAHHELSERNIVSMVVIERFSTPAQLSGAESYSFEQLLYLHTVDRLLSGGEMSLDEAGVLADTLREHFPKFEGKPCELLFTRKMGVSSFALVSVPADVYYDAGVKLVARLSMTEMAERLSGKLG</sequence>
<accession>A0A7X0VIX4</accession>
<evidence type="ECO:0000313" key="2">
    <source>
        <dbReference type="Proteomes" id="UP000547209"/>
    </source>
</evidence>
<name>A0A7X0VIX4_9BACL</name>
<dbReference type="InterPro" id="IPR025063">
    <property type="entry name" value="DUF4004"/>
</dbReference>
<dbReference type="AlphaFoldDB" id="A0A7X0VIX4"/>
<comment type="caution">
    <text evidence="1">The sequence shown here is derived from an EMBL/GenBank/DDBJ whole genome shotgun (WGS) entry which is preliminary data.</text>
</comment>
<keyword evidence="2" id="KW-1185">Reference proteome</keyword>